<protein>
    <recommendedName>
        <fullName evidence="8">Glycosyltransferase</fullName>
    </recommendedName>
</protein>
<feature type="domain" description="Glycosyltransferase 2-like" evidence="5">
    <location>
        <begin position="185"/>
        <end position="315"/>
    </location>
</feature>
<sequence length="970" mass="112473">MNSSNNYNYSYSLSEDEDENIMSYQYHNANNNSSQYSYSSSKNNIIDDEGFIQEDNHIKYSKKNKRSIWNRISYPSNCSKRKGYSIVISLFLCLSFILILFSFILWSIGNNDKAVIDSYCRKASYRSNSDNDDAIDNSGGDYCVFDSKSFEPDYSCTPSFINRSMQYQYNSRYGSSDQFTPPIVSVVIPFYNTPVDQFNECMISVLDRQSLQNIQVIVVDDGSSLQNSIQSLHQWKEKDKRIRIITHKANRGLPASRNTGIANSIGKYIFILDSDDLIEPTCLEKLVWKLESSPHIHFTKGYTVGFQAINYTWQVGFEQRSKFLNENYVTVAIMFRAELFQIEGGKSKSIAFGYDESIVDGMEDWDFYLKCAEHGYWGETVPEYFDWYRRKPSSAQSEQWKNNQGVKKQLFINQLKTKYTKLYKDHYFPNHSATPNPFSLQVNHSIFSNHLIKHKPRVLLILPWLNTGGSDKFNLNLCKQLVEKGWEITIITTLKSTNNWLNRFQYYTTDIFLTSNFLTLDNLPRFFCYIIESRKIDITFLSNTDLGYSFLPYLHQYCPSTAIVDYNHMEEENWRNGGYPRYSLSMQPYLDLSIVSSNHLKQWMQSRQQQQQQQIDNDKIQVSFINVDPKEFEMNKSFRYEIRNLYHIKPKQHVVILYVARLVPIKQPIEALSIFRNINDQLADSSGPKFSVLFVGDGPLRNQVDQYVQSYGLNGVVKILGDVPTQDMKKIISASDIVFVPSLMEGISMIFYEAMAAGVVPVGSDIGGQDELVDKNCGYLIDPSQYQSTLIRLINDPQHLSVLGKNCVERIQSNFGLDKMGDNIISLFCKSYYNNFSKQQRQQQYQQQKTGSIDSNIGVEMAIQAIELHKLQSKNEIVEQELESLQKSMENDRAIHEEFEREKLKLVKLQKELKSVVYENEKIQQEYSTYVKENENLFNKYEDILEDLKECKRTIDINNNGSSASIKINI</sequence>
<dbReference type="SUPFAM" id="SSF53756">
    <property type="entry name" value="UDP-Glycosyltransferase/glycogen phosphorylase"/>
    <property type="match status" value="1"/>
</dbReference>
<accession>A0A8J4VB09</accession>
<dbReference type="EMBL" id="AJWJ01000021">
    <property type="protein sequence ID" value="KAF2077714.1"/>
    <property type="molecule type" value="Genomic_DNA"/>
</dbReference>
<dbReference type="Pfam" id="PF00534">
    <property type="entry name" value="Glycos_transf_1"/>
    <property type="match status" value="1"/>
</dbReference>
<feature type="domain" description="Glycosyl transferase family 1" evidence="4">
    <location>
        <begin position="649"/>
        <end position="806"/>
    </location>
</feature>
<dbReference type="InterPro" id="IPR001173">
    <property type="entry name" value="Glyco_trans_2-like"/>
</dbReference>
<keyword evidence="7" id="KW-1185">Reference proteome</keyword>
<evidence type="ECO:0000256" key="2">
    <source>
        <dbReference type="SAM" id="Coils"/>
    </source>
</evidence>
<dbReference type="Gene3D" id="3.90.550.10">
    <property type="entry name" value="Spore Coat Polysaccharide Biosynthesis Protein SpsA, Chain A"/>
    <property type="match status" value="1"/>
</dbReference>
<feature type="coiled-coil region" evidence="2">
    <location>
        <begin position="868"/>
        <end position="954"/>
    </location>
</feature>
<feature type="transmembrane region" description="Helical" evidence="3">
    <location>
        <begin position="86"/>
        <end position="108"/>
    </location>
</feature>
<dbReference type="CDD" id="cd00761">
    <property type="entry name" value="Glyco_tranf_GTA_type"/>
    <property type="match status" value="1"/>
</dbReference>
<keyword evidence="3" id="KW-1133">Transmembrane helix</keyword>
<evidence type="ECO:0000259" key="4">
    <source>
        <dbReference type="Pfam" id="PF00534"/>
    </source>
</evidence>
<dbReference type="Gene3D" id="3.40.50.2000">
    <property type="entry name" value="Glycogen Phosphorylase B"/>
    <property type="match status" value="2"/>
</dbReference>
<evidence type="ECO:0000259" key="5">
    <source>
        <dbReference type="Pfam" id="PF00535"/>
    </source>
</evidence>
<keyword evidence="1" id="KW-0328">Glycosyltransferase</keyword>
<keyword evidence="1" id="KW-0808">Transferase</keyword>
<dbReference type="CDD" id="cd03801">
    <property type="entry name" value="GT4_PimA-like"/>
    <property type="match status" value="1"/>
</dbReference>
<evidence type="ECO:0008006" key="8">
    <source>
        <dbReference type="Google" id="ProtNLM"/>
    </source>
</evidence>
<dbReference type="Pfam" id="PF00535">
    <property type="entry name" value="Glycos_transf_2"/>
    <property type="match status" value="1"/>
</dbReference>
<keyword evidence="2" id="KW-0175">Coiled coil</keyword>
<evidence type="ECO:0000256" key="3">
    <source>
        <dbReference type="SAM" id="Phobius"/>
    </source>
</evidence>
<dbReference type="GO" id="GO:0016757">
    <property type="term" value="F:glycosyltransferase activity"/>
    <property type="evidence" value="ECO:0007669"/>
    <property type="project" value="UniProtKB-KW"/>
</dbReference>
<keyword evidence="3" id="KW-0812">Transmembrane</keyword>
<evidence type="ECO:0000313" key="7">
    <source>
        <dbReference type="Proteomes" id="UP000695562"/>
    </source>
</evidence>
<dbReference type="PANTHER" id="PTHR12526">
    <property type="entry name" value="GLYCOSYLTRANSFERASE"/>
    <property type="match status" value="1"/>
</dbReference>
<dbReference type="Proteomes" id="UP000695562">
    <property type="component" value="Unassembled WGS sequence"/>
</dbReference>
<dbReference type="AlphaFoldDB" id="A0A8J4VB09"/>
<reference evidence="6" key="1">
    <citation type="submission" date="2020-01" db="EMBL/GenBank/DDBJ databases">
        <title>Development of genomics and gene disruption for Polysphondylium violaceum indicates a role for the polyketide synthase stlB in stalk morphogenesis.</title>
        <authorList>
            <person name="Narita B."/>
            <person name="Kawabe Y."/>
            <person name="Kin K."/>
            <person name="Saito T."/>
            <person name="Gibbs R."/>
            <person name="Kuspa A."/>
            <person name="Muzny D."/>
            <person name="Queller D."/>
            <person name="Richards S."/>
            <person name="Strassman J."/>
            <person name="Sucgang R."/>
            <person name="Worley K."/>
            <person name="Schaap P."/>
        </authorList>
    </citation>
    <scope>NUCLEOTIDE SEQUENCE</scope>
    <source>
        <strain evidence="6">QSvi11</strain>
    </source>
</reference>
<dbReference type="OrthoDB" id="3784at2759"/>
<dbReference type="PANTHER" id="PTHR12526:SF630">
    <property type="entry name" value="GLYCOSYLTRANSFERASE"/>
    <property type="match status" value="1"/>
</dbReference>
<evidence type="ECO:0000313" key="6">
    <source>
        <dbReference type="EMBL" id="KAF2077714.1"/>
    </source>
</evidence>
<organism evidence="6 7">
    <name type="scientific">Polysphondylium violaceum</name>
    <dbReference type="NCBI Taxonomy" id="133409"/>
    <lineage>
        <taxon>Eukaryota</taxon>
        <taxon>Amoebozoa</taxon>
        <taxon>Evosea</taxon>
        <taxon>Eumycetozoa</taxon>
        <taxon>Dictyostelia</taxon>
        <taxon>Dictyosteliales</taxon>
        <taxon>Dictyosteliaceae</taxon>
        <taxon>Polysphondylium</taxon>
    </lineage>
</organism>
<evidence type="ECO:0000256" key="1">
    <source>
        <dbReference type="ARBA" id="ARBA00022676"/>
    </source>
</evidence>
<keyword evidence="3" id="KW-0472">Membrane</keyword>
<name>A0A8J4VB09_9MYCE</name>
<dbReference type="SUPFAM" id="SSF53448">
    <property type="entry name" value="Nucleotide-diphospho-sugar transferases"/>
    <property type="match status" value="1"/>
</dbReference>
<dbReference type="InterPro" id="IPR001296">
    <property type="entry name" value="Glyco_trans_1"/>
</dbReference>
<gene>
    <name evidence="6" type="ORF">CYY_000961</name>
</gene>
<proteinExistence type="predicted"/>
<dbReference type="InterPro" id="IPR029044">
    <property type="entry name" value="Nucleotide-diphossugar_trans"/>
</dbReference>
<comment type="caution">
    <text evidence="6">The sequence shown here is derived from an EMBL/GenBank/DDBJ whole genome shotgun (WGS) entry which is preliminary data.</text>
</comment>